<name>A0ABY7RHN4_9NEIS</name>
<dbReference type="Proteomes" id="UP001221268">
    <property type="component" value="Chromosome"/>
</dbReference>
<sequence length="152" mass="16810">MPTPAQLRGFTLLQLLSALLILSLLTLAAYPAYRHHVRAAKLRAAQQALLADTHFLEQFYLQNGSFKANSTTWPKLPHTATDSFCIGLHGQAKGALDNEFTVKAAAFSPEHEPRILKINESLITLVCERSESRCTDEGISNGKDEQCTVYQP</sequence>
<accession>A0ABY7RHN4</accession>
<keyword evidence="3" id="KW-1185">Reference proteome</keyword>
<dbReference type="Gene3D" id="3.30.700.50">
    <property type="match status" value="1"/>
</dbReference>
<keyword evidence="1" id="KW-0472">Membrane</keyword>
<keyword evidence="1" id="KW-0812">Transmembrane</keyword>
<dbReference type="Pfam" id="PF16732">
    <property type="entry name" value="ComP_DUS"/>
    <property type="match status" value="1"/>
</dbReference>
<evidence type="ECO:0000313" key="3">
    <source>
        <dbReference type="Proteomes" id="UP001221268"/>
    </source>
</evidence>
<keyword evidence="1" id="KW-1133">Transmembrane helix</keyword>
<dbReference type="SUPFAM" id="SSF54523">
    <property type="entry name" value="Pili subunits"/>
    <property type="match status" value="1"/>
</dbReference>
<organism evidence="2 3">
    <name type="scientific">Neisseria lisongii</name>
    <dbReference type="NCBI Taxonomy" id="2912188"/>
    <lineage>
        <taxon>Bacteria</taxon>
        <taxon>Pseudomonadati</taxon>
        <taxon>Pseudomonadota</taxon>
        <taxon>Betaproteobacteria</taxon>
        <taxon>Neisseriales</taxon>
        <taxon>Neisseriaceae</taxon>
        <taxon>Neisseria</taxon>
    </lineage>
</organism>
<dbReference type="InterPro" id="IPR031982">
    <property type="entry name" value="PilE-like"/>
</dbReference>
<dbReference type="RefSeq" id="WP_237091509.1">
    <property type="nucleotide sequence ID" value="NZ_CP116766.1"/>
</dbReference>
<evidence type="ECO:0000313" key="2">
    <source>
        <dbReference type="EMBL" id="WCL70827.1"/>
    </source>
</evidence>
<feature type="transmembrane region" description="Helical" evidence="1">
    <location>
        <begin position="12"/>
        <end position="33"/>
    </location>
</feature>
<gene>
    <name evidence="2" type="ORF">PJU73_05440</name>
</gene>
<protein>
    <submittedName>
        <fullName evidence="2">Type IV pilin protein</fullName>
    </submittedName>
</protein>
<dbReference type="EMBL" id="CP116766">
    <property type="protein sequence ID" value="WCL70827.1"/>
    <property type="molecule type" value="Genomic_DNA"/>
</dbReference>
<proteinExistence type="predicted"/>
<reference evidence="2 3" key="1">
    <citation type="submission" date="2023-01" db="EMBL/GenBank/DDBJ databases">
        <authorList>
            <person name="Yang C."/>
        </authorList>
    </citation>
    <scope>NUCLEOTIDE SEQUENCE [LARGE SCALE GENOMIC DNA]</scope>
    <source>
        <strain evidence="2 3">ZJ106</strain>
    </source>
</reference>
<evidence type="ECO:0000256" key="1">
    <source>
        <dbReference type="SAM" id="Phobius"/>
    </source>
</evidence>
<dbReference type="InterPro" id="IPR045584">
    <property type="entry name" value="Pilin-like"/>
</dbReference>